<reference evidence="3 4" key="2">
    <citation type="submission" date="2019-01" db="EMBL/GenBank/DDBJ databases">
        <title>Tautonia sociabilis, a novel thermotolerant planctomycete of Isosphaeraceae family, isolated from a 4000 m deep subterranean habitat.</title>
        <authorList>
            <person name="Kovaleva O.L."/>
            <person name="Elcheninov A.G."/>
            <person name="Van Heerden E."/>
            <person name="Toshchakov S.V."/>
            <person name="Novikov A."/>
            <person name="Bonch-Osmolovskaya E.A."/>
            <person name="Kublanov I.V."/>
        </authorList>
    </citation>
    <scope>NUCLEOTIDE SEQUENCE [LARGE SCALE GENOMIC DNA]</scope>
    <source>
        <strain evidence="3 4">GM2012</strain>
    </source>
</reference>
<feature type="compositionally biased region" description="Basic and acidic residues" evidence="1">
    <location>
        <begin position="145"/>
        <end position="154"/>
    </location>
</feature>
<feature type="region of interest" description="Disordered" evidence="1">
    <location>
        <begin position="126"/>
        <end position="154"/>
    </location>
</feature>
<accession>A0A432MDI3</accession>
<evidence type="ECO:0000256" key="2">
    <source>
        <dbReference type="SAM" id="Phobius"/>
    </source>
</evidence>
<dbReference type="RefSeq" id="WP_126727828.1">
    <property type="nucleotide sequence ID" value="NZ_RYZH01000068.1"/>
</dbReference>
<dbReference type="AlphaFoldDB" id="A0A432MDI3"/>
<keyword evidence="2" id="KW-0472">Membrane</keyword>
<feature type="transmembrane region" description="Helical" evidence="2">
    <location>
        <begin position="46"/>
        <end position="68"/>
    </location>
</feature>
<feature type="transmembrane region" description="Helical" evidence="2">
    <location>
        <begin position="20"/>
        <end position="40"/>
    </location>
</feature>
<evidence type="ECO:0000313" key="3">
    <source>
        <dbReference type="EMBL" id="RUL82793.1"/>
    </source>
</evidence>
<keyword evidence="4" id="KW-1185">Reference proteome</keyword>
<organism evidence="3 4">
    <name type="scientific">Tautonia sociabilis</name>
    <dbReference type="NCBI Taxonomy" id="2080755"/>
    <lineage>
        <taxon>Bacteria</taxon>
        <taxon>Pseudomonadati</taxon>
        <taxon>Planctomycetota</taxon>
        <taxon>Planctomycetia</taxon>
        <taxon>Isosphaerales</taxon>
        <taxon>Isosphaeraceae</taxon>
        <taxon>Tautonia</taxon>
    </lineage>
</organism>
<dbReference type="EMBL" id="RYZH01000068">
    <property type="protein sequence ID" value="RUL82793.1"/>
    <property type="molecule type" value="Genomic_DNA"/>
</dbReference>
<keyword evidence="2" id="KW-0812">Transmembrane</keyword>
<proteinExistence type="predicted"/>
<evidence type="ECO:0000256" key="1">
    <source>
        <dbReference type="SAM" id="MobiDB-lite"/>
    </source>
</evidence>
<keyword evidence="2" id="KW-1133">Transmembrane helix</keyword>
<comment type="caution">
    <text evidence="3">The sequence shown here is derived from an EMBL/GenBank/DDBJ whole genome shotgun (WGS) entry which is preliminary data.</text>
</comment>
<sequence length="154" mass="15928">MTPTPDRPPRSRLHARSGWAGLVLTPVACGIVLVVTSGVLGHRTEGLGPIIALSGAVWAALGLTAFGCTAHGRRLPCALAMLALVLVAIGVPRTDGVWIGPGVALLALGLALNARYLIAGEELEPVDCRSSPRSPPREAISSGDRSSEEATPRR</sequence>
<reference evidence="3 4" key="1">
    <citation type="submission" date="2018-12" db="EMBL/GenBank/DDBJ databases">
        <authorList>
            <person name="Toschakov S.V."/>
        </authorList>
    </citation>
    <scope>NUCLEOTIDE SEQUENCE [LARGE SCALE GENOMIC DNA]</scope>
    <source>
        <strain evidence="3 4">GM2012</strain>
    </source>
</reference>
<gene>
    <name evidence="3" type="ORF">TsocGM_23120</name>
</gene>
<protein>
    <submittedName>
        <fullName evidence="3">Uncharacterized protein</fullName>
    </submittedName>
</protein>
<feature type="transmembrane region" description="Helical" evidence="2">
    <location>
        <begin position="75"/>
        <end position="92"/>
    </location>
</feature>
<evidence type="ECO:0000313" key="4">
    <source>
        <dbReference type="Proteomes" id="UP000280296"/>
    </source>
</evidence>
<feature type="transmembrane region" description="Helical" evidence="2">
    <location>
        <begin position="98"/>
        <end position="118"/>
    </location>
</feature>
<name>A0A432MDI3_9BACT</name>
<dbReference type="Proteomes" id="UP000280296">
    <property type="component" value="Unassembled WGS sequence"/>
</dbReference>